<evidence type="ECO:0000313" key="7">
    <source>
        <dbReference type="EMBL" id="SEM65237.1"/>
    </source>
</evidence>
<accession>A0A1H8A6R6</accession>
<keyword evidence="8" id="KW-1185">Reference proteome</keyword>
<dbReference type="Proteomes" id="UP000198744">
    <property type="component" value="Unassembled WGS sequence"/>
</dbReference>
<protein>
    <submittedName>
        <fullName evidence="7">Methylamine utilisation protein MauE</fullName>
    </submittedName>
</protein>
<evidence type="ECO:0000256" key="4">
    <source>
        <dbReference type="ARBA" id="ARBA00023136"/>
    </source>
</evidence>
<dbReference type="GO" id="GO:0030416">
    <property type="term" value="P:methylamine metabolic process"/>
    <property type="evidence" value="ECO:0007669"/>
    <property type="project" value="InterPro"/>
</dbReference>
<keyword evidence="4 5" id="KW-0472">Membrane</keyword>
<feature type="domain" description="Methylamine utilisation protein MauE" evidence="6">
    <location>
        <begin position="13"/>
        <end position="137"/>
    </location>
</feature>
<proteinExistence type="predicted"/>
<dbReference type="AlphaFoldDB" id="A0A1H8A6R6"/>
<gene>
    <name evidence="7" type="ORF">SAMN04489760_13029</name>
</gene>
<dbReference type="Pfam" id="PF07291">
    <property type="entry name" value="MauE"/>
    <property type="match status" value="1"/>
</dbReference>
<feature type="transmembrane region" description="Helical" evidence="5">
    <location>
        <begin position="12"/>
        <end position="33"/>
    </location>
</feature>
<feature type="transmembrane region" description="Helical" evidence="5">
    <location>
        <begin position="53"/>
        <end position="74"/>
    </location>
</feature>
<feature type="transmembrane region" description="Helical" evidence="5">
    <location>
        <begin position="120"/>
        <end position="141"/>
    </location>
</feature>
<evidence type="ECO:0000256" key="2">
    <source>
        <dbReference type="ARBA" id="ARBA00022692"/>
    </source>
</evidence>
<dbReference type="GO" id="GO:0016020">
    <property type="term" value="C:membrane"/>
    <property type="evidence" value="ECO:0007669"/>
    <property type="project" value="UniProtKB-SubCell"/>
</dbReference>
<name>A0A1H8A6R6_9BACT</name>
<evidence type="ECO:0000256" key="1">
    <source>
        <dbReference type="ARBA" id="ARBA00004141"/>
    </source>
</evidence>
<sequence length="163" mass="17908">MWNSIVKLLSSLWIYRGIRLALAVLFVYGGVVKLLDPHAFARTLSAYDLVPDALLPVVAIGLPIVELLAGLALVFDLRGSLATIAGLFFLFLAVLGYGILQNLDVDCGCFGAEELDKQAGLRLAFYRDLAIAGIVIPYLYLSRWMRLKKEKAPEIGPTDKNKL</sequence>
<dbReference type="STRING" id="43775.SAMN04489760_13029"/>
<evidence type="ECO:0000256" key="5">
    <source>
        <dbReference type="SAM" id="Phobius"/>
    </source>
</evidence>
<evidence type="ECO:0000256" key="3">
    <source>
        <dbReference type="ARBA" id="ARBA00022989"/>
    </source>
</evidence>
<dbReference type="InterPro" id="IPR009908">
    <property type="entry name" value="Methylamine_util_MauE"/>
</dbReference>
<dbReference type="EMBL" id="FOBS01000030">
    <property type="protein sequence ID" value="SEM65237.1"/>
    <property type="molecule type" value="Genomic_DNA"/>
</dbReference>
<evidence type="ECO:0000313" key="8">
    <source>
        <dbReference type="Proteomes" id="UP000198744"/>
    </source>
</evidence>
<feature type="transmembrane region" description="Helical" evidence="5">
    <location>
        <begin position="81"/>
        <end position="100"/>
    </location>
</feature>
<dbReference type="UniPathway" id="UPA00895"/>
<keyword evidence="3 5" id="KW-1133">Transmembrane helix</keyword>
<evidence type="ECO:0000259" key="6">
    <source>
        <dbReference type="Pfam" id="PF07291"/>
    </source>
</evidence>
<dbReference type="RefSeq" id="WP_217639002.1">
    <property type="nucleotide sequence ID" value="NZ_FOBS01000030.1"/>
</dbReference>
<reference evidence="7 8" key="1">
    <citation type="submission" date="2016-10" db="EMBL/GenBank/DDBJ databases">
        <authorList>
            <person name="de Groot N.N."/>
        </authorList>
    </citation>
    <scope>NUCLEOTIDE SEQUENCE [LARGE SCALE GENOMIC DNA]</scope>
    <source>
        <strain evidence="7 8">DSM 8423</strain>
    </source>
</reference>
<comment type="subcellular location">
    <subcellularLocation>
        <location evidence="1">Membrane</location>
        <topology evidence="1">Multi-pass membrane protein</topology>
    </subcellularLocation>
</comment>
<organism evidence="7 8">
    <name type="scientific">Syntrophus gentianae</name>
    <dbReference type="NCBI Taxonomy" id="43775"/>
    <lineage>
        <taxon>Bacteria</taxon>
        <taxon>Pseudomonadati</taxon>
        <taxon>Thermodesulfobacteriota</taxon>
        <taxon>Syntrophia</taxon>
        <taxon>Syntrophales</taxon>
        <taxon>Syntrophaceae</taxon>
        <taxon>Syntrophus</taxon>
    </lineage>
</organism>
<keyword evidence="2 5" id="KW-0812">Transmembrane</keyword>